<dbReference type="InterPro" id="IPR000399">
    <property type="entry name" value="TPP-bd_CS"/>
</dbReference>
<dbReference type="PANTHER" id="PTHR18968:SF164">
    <property type="entry name" value="PYRUVATE DECARBOXYLASE"/>
    <property type="match status" value="1"/>
</dbReference>
<dbReference type="InterPro" id="IPR029035">
    <property type="entry name" value="DHS-like_NAD/FAD-binding_dom"/>
</dbReference>
<dbReference type="RefSeq" id="WP_126923553.1">
    <property type="nucleotide sequence ID" value="NZ_ML133694.1"/>
</dbReference>
<organism evidence="7 8">
    <name type="scientific">Rhizobium vallis</name>
    <dbReference type="NCBI Taxonomy" id="634290"/>
    <lineage>
        <taxon>Bacteria</taxon>
        <taxon>Pseudomonadati</taxon>
        <taxon>Pseudomonadota</taxon>
        <taxon>Alphaproteobacteria</taxon>
        <taxon>Hyphomicrobiales</taxon>
        <taxon>Rhizobiaceae</taxon>
        <taxon>Rhizobium/Agrobacterium group</taxon>
        <taxon>Rhizobium</taxon>
    </lineage>
</organism>
<dbReference type="Proteomes" id="UP000278823">
    <property type="component" value="Unassembled WGS sequence"/>
</dbReference>
<dbReference type="InterPro" id="IPR029061">
    <property type="entry name" value="THDP-binding"/>
</dbReference>
<proteinExistence type="inferred from homology"/>
<dbReference type="SUPFAM" id="SSF52467">
    <property type="entry name" value="DHS-like NAD/FAD-binding domain"/>
    <property type="match status" value="1"/>
</dbReference>
<feature type="domain" description="Thiamine pyrophosphate enzyme TPP-binding" evidence="5">
    <location>
        <begin position="411"/>
        <end position="565"/>
    </location>
</feature>
<dbReference type="Pfam" id="PF02775">
    <property type="entry name" value="TPP_enzyme_C"/>
    <property type="match status" value="1"/>
</dbReference>
<evidence type="ECO:0000259" key="6">
    <source>
        <dbReference type="Pfam" id="PF02776"/>
    </source>
</evidence>
<evidence type="ECO:0000259" key="4">
    <source>
        <dbReference type="Pfam" id="PF00205"/>
    </source>
</evidence>
<dbReference type="InterPro" id="IPR011766">
    <property type="entry name" value="TPP_enzyme_TPP-bd"/>
</dbReference>
<accession>A0A432PFE5</accession>
<dbReference type="Pfam" id="PF00205">
    <property type="entry name" value="TPP_enzyme_M"/>
    <property type="match status" value="1"/>
</dbReference>
<dbReference type="AlphaFoldDB" id="A0A432PFE5"/>
<sequence length="570" mass="62022">MYTASSALLDALTDAKVSYIFANFGSDHPALVEAIAEARANGRPIPEVITCPNEMVGMSAAHGFWQASGVAQAVVVHVECGTQALAGAVHNAAKGRAPMMIFAGASPFTQDGELKGSRNEFIQWIQDVHDQRGIVRGYTKYDNELRTGLNVKDIVNRALQFAYSDPKGPVYLMGAREVMEQEVPPKPSVPMWQPVQAAGLTKQSVAMLGEALRKARRPLVVTTYLGRNEAAFNALVEFSRRAGAGVLESVPTWLNFPHSNPMYQGNHWNHPWQNKALASADLVLVIDSDVPWIPVHNRPAPDVPIFHIDVDPLKTQMPLWHIDATASWQADAATALSELNEWLADNPIEPDDLAGRVDHWRILHDARAGELATLEKEPEDGVITSEFAVACLREEIGDDALFVNEGISNYHTVFNHLRRSDPLTVFTSGGGSLGYNGGAAIGVKLASPEKTVVALCGDGSYMFSVPSSVHWMAARYQTPFLQIVFNNRGWKSPKLSTLAVHPDGFAAKANSIDVSFDPPPDYAGIAAAAGGAHAKQIRNPSEVREAIREALDVVRTQKRCAVLDVWISHL</sequence>
<keyword evidence="2 3" id="KW-0786">Thiamine pyrophosphate</keyword>
<keyword evidence="8" id="KW-1185">Reference proteome</keyword>
<dbReference type="Gene3D" id="3.40.50.970">
    <property type="match status" value="2"/>
</dbReference>
<dbReference type="GO" id="GO:0005948">
    <property type="term" value="C:acetolactate synthase complex"/>
    <property type="evidence" value="ECO:0007669"/>
    <property type="project" value="TreeGrafter"/>
</dbReference>
<evidence type="ECO:0000313" key="7">
    <source>
        <dbReference type="EMBL" id="RUM22948.1"/>
    </source>
</evidence>
<feature type="domain" description="Thiamine pyrophosphate enzyme N-terminal TPP-binding" evidence="6">
    <location>
        <begin position="3"/>
        <end position="122"/>
    </location>
</feature>
<dbReference type="GO" id="GO:0000287">
    <property type="term" value="F:magnesium ion binding"/>
    <property type="evidence" value="ECO:0007669"/>
    <property type="project" value="InterPro"/>
</dbReference>
<dbReference type="Gene3D" id="3.40.50.1220">
    <property type="entry name" value="TPP-binding domain"/>
    <property type="match status" value="1"/>
</dbReference>
<gene>
    <name evidence="7" type="ORF">EFQ99_23165</name>
</gene>
<dbReference type="PANTHER" id="PTHR18968">
    <property type="entry name" value="THIAMINE PYROPHOSPHATE ENZYMES"/>
    <property type="match status" value="1"/>
</dbReference>
<dbReference type="InterPro" id="IPR045229">
    <property type="entry name" value="TPP_enz"/>
</dbReference>
<feature type="domain" description="Thiamine pyrophosphate enzyme central" evidence="4">
    <location>
        <begin position="210"/>
        <end position="337"/>
    </location>
</feature>
<comment type="similarity">
    <text evidence="1 3">Belongs to the TPP enzyme family.</text>
</comment>
<dbReference type="GO" id="GO:0009099">
    <property type="term" value="P:L-valine biosynthetic process"/>
    <property type="evidence" value="ECO:0007669"/>
    <property type="project" value="TreeGrafter"/>
</dbReference>
<dbReference type="GO" id="GO:0009097">
    <property type="term" value="P:isoleucine biosynthetic process"/>
    <property type="evidence" value="ECO:0007669"/>
    <property type="project" value="TreeGrafter"/>
</dbReference>
<comment type="caution">
    <text evidence="7">The sequence shown here is derived from an EMBL/GenBank/DDBJ whole genome shotgun (WGS) entry which is preliminary data.</text>
</comment>
<dbReference type="CDD" id="cd07035">
    <property type="entry name" value="TPP_PYR_POX_like"/>
    <property type="match status" value="1"/>
</dbReference>
<dbReference type="PROSITE" id="PS00187">
    <property type="entry name" value="TPP_ENZYMES"/>
    <property type="match status" value="1"/>
</dbReference>
<name>A0A432PFE5_9HYPH</name>
<protein>
    <submittedName>
        <fullName evidence="7">Thiamine pyrophosphate-requiring protein</fullName>
    </submittedName>
</protein>
<dbReference type="Pfam" id="PF02776">
    <property type="entry name" value="TPP_enzyme_N"/>
    <property type="match status" value="1"/>
</dbReference>
<reference evidence="8" key="1">
    <citation type="submission" date="2018-11" db="EMBL/GenBank/DDBJ databases">
        <title>Rhizobium chutanense sp. nov., isolated from root nodules of Phaseolus vulgaris in China.</title>
        <authorList>
            <person name="Huo Y."/>
        </authorList>
    </citation>
    <scope>NUCLEOTIDE SEQUENCE [LARGE SCALE GENOMIC DNA]</scope>
    <source>
        <strain evidence="8">CCBAU 65647</strain>
    </source>
</reference>
<dbReference type="EMBL" id="RJTH01000009">
    <property type="protein sequence ID" value="RUM22948.1"/>
    <property type="molecule type" value="Genomic_DNA"/>
</dbReference>
<dbReference type="GO" id="GO:0003984">
    <property type="term" value="F:acetolactate synthase activity"/>
    <property type="evidence" value="ECO:0007669"/>
    <property type="project" value="TreeGrafter"/>
</dbReference>
<dbReference type="NCBIfam" id="NF006203">
    <property type="entry name" value="PRK08327.1"/>
    <property type="match status" value="1"/>
</dbReference>
<evidence type="ECO:0000313" key="8">
    <source>
        <dbReference type="Proteomes" id="UP000278823"/>
    </source>
</evidence>
<dbReference type="CDD" id="cd02002">
    <property type="entry name" value="TPP_BFDC"/>
    <property type="match status" value="1"/>
</dbReference>
<dbReference type="OrthoDB" id="7534569at2"/>
<dbReference type="InterPro" id="IPR012000">
    <property type="entry name" value="Thiamin_PyroP_enz_cen_dom"/>
</dbReference>
<dbReference type="InterPro" id="IPR012001">
    <property type="entry name" value="Thiamin_PyroP_enz_TPP-bd_dom"/>
</dbReference>
<dbReference type="SUPFAM" id="SSF52518">
    <property type="entry name" value="Thiamin diphosphate-binding fold (THDP-binding)"/>
    <property type="match status" value="2"/>
</dbReference>
<evidence type="ECO:0000256" key="2">
    <source>
        <dbReference type="ARBA" id="ARBA00023052"/>
    </source>
</evidence>
<evidence type="ECO:0000256" key="1">
    <source>
        <dbReference type="ARBA" id="ARBA00007812"/>
    </source>
</evidence>
<evidence type="ECO:0000256" key="3">
    <source>
        <dbReference type="RuleBase" id="RU362132"/>
    </source>
</evidence>
<evidence type="ECO:0000259" key="5">
    <source>
        <dbReference type="Pfam" id="PF02775"/>
    </source>
</evidence>
<dbReference type="GO" id="GO:0050660">
    <property type="term" value="F:flavin adenine dinucleotide binding"/>
    <property type="evidence" value="ECO:0007669"/>
    <property type="project" value="TreeGrafter"/>
</dbReference>
<dbReference type="GO" id="GO:0030976">
    <property type="term" value="F:thiamine pyrophosphate binding"/>
    <property type="evidence" value="ECO:0007669"/>
    <property type="project" value="InterPro"/>
</dbReference>